<dbReference type="SUPFAM" id="SSF50729">
    <property type="entry name" value="PH domain-like"/>
    <property type="match status" value="1"/>
</dbReference>
<comment type="caution">
    <text evidence="2">The sequence shown here is derived from an EMBL/GenBank/DDBJ whole genome shotgun (WGS) entry which is preliminary data.</text>
</comment>
<name>A0A4U8US32_STECR</name>
<feature type="domain" description="FERM" evidence="1">
    <location>
        <begin position="1"/>
        <end position="122"/>
    </location>
</feature>
<dbReference type="EMBL" id="CM016762">
    <property type="protein sequence ID" value="TMS35961.1"/>
    <property type="molecule type" value="Genomic_DNA"/>
</dbReference>
<dbReference type="AlphaFoldDB" id="A0A4U8US32"/>
<dbReference type="STRING" id="34508.A0A4U8US32"/>
<evidence type="ECO:0000313" key="3">
    <source>
        <dbReference type="Proteomes" id="UP000298663"/>
    </source>
</evidence>
<dbReference type="PANTHER" id="PTHR22692">
    <property type="entry name" value="MYOSIN VII, XV"/>
    <property type="match status" value="1"/>
</dbReference>
<reference evidence="2 3" key="1">
    <citation type="journal article" date="2015" name="Genome Biol.">
        <title>Comparative genomics of Steinernema reveals deeply conserved gene regulatory networks.</title>
        <authorList>
            <person name="Dillman A.R."/>
            <person name="Macchietto M."/>
            <person name="Porter C.F."/>
            <person name="Rogers A."/>
            <person name="Williams B."/>
            <person name="Antoshechkin I."/>
            <person name="Lee M.M."/>
            <person name="Goodwin Z."/>
            <person name="Lu X."/>
            <person name="Lewis E.E."/>
            <person name="Goodrich-Blair H."/>
            <person name="Stock S.P."/>
            <person name="Adams B.J."/>
            <person name="Sternberg P.W."/>
            <person name="Mortazavi A."/>
        </authorList>
    </citation>
    <scope>NUCLEOTIDE SEQUENCE [LARGE SCALE GENOMIC DNA]</scope>
    <source>
        <strain evidence="2 3">ALL</strain>
    </source>
</reference>
<dbReference type="Gene3D" id="2.30.29.30">
    <property type="entry name" value="Pleckstrin-homology domain (PH domain)/Phosphotyrosine-binding domain (PTB)"/>
    <property type="match status" value="1"/>
</dbReference>
<reference evidence="2 3" key="2">
    <citation type="journal article" date="2019" name="G3 (Bethesda)">
        <title>Hybrid Assembly of the Genome of the Entomopathogenic Nematode Steinernema carpocapsae Identifies the X-Chromosome.</title>
        <authorList>
            <person name="Serra L."/>
            <person name="Macchietto M."/>
            <person name="Macias-Munoz A."/>
            <person name="McGill C.J."/>
            <person name="Rodriguez I.M."/>
            <person name="Rodriguez B."/>
            <person name="Murad R."/>
            <person name="Mortazavi A."/>
        </authorList>
    </citation>
    <scope>NUCLEOTIDE SEQUENCE [LARGE SCALE GENOMIC DNA]</scope>
    <source>
        <strain evidence="2 3">ALL</strain>
    </source>
</reference>
<dbReference type="InterPro" id="IPR011993">
    <property type="entry name" value="PH-like_dom_sf"/>
</dbReference>
<evidence type="ECO:0000313" key="2">
    <source>
        <dbReference type="EMBL" id="TMS35961.1"/>
    </source>
</evidence>
<gene>
    <name evidence="2" type="ORF">L596_003241</name>
</gene>
<dbReference type="OrthoDB" id="8182952at2759"/>
<dbReference type="EMBL" id="AZBU02000001">
    <property type="protein sequence ID" value="TMS35961.1"/>
    <property type="molecule type" value="Genomic_DNA"/>
</dbReference>
<proteinExistence type="predicted"/>
<keyword evidence="3" id="KW-1185">Reference proteome</keyword>
<dbReference type="Proteomes" id="UP000298663">
    <property type="component" value="Chromosome X"/>
</dbReference>
<dbReference type="PANTHER" id="PTHR22692:SF26">
    <property type="entry name" value="SH3 DOMAIN-CONTAINING PROTEIN"/>
    <property type="match status" value="1"/>
</dbReference>
<evidence type="ECO:0000259" key="1">
    <source>
        <dbReference type="PROSITE" id="PS50057"/>
    </source>
</evidence>
<dbReference type="PROSITE" id="PS50057">
    <property type="entry name" value="FERM_3"/>
    <property type="match status" value="1"/>
</dbReference>
<protein>
    <recommendedName>
        <fullName evidence="1">FERM domain-containing protein</fullName>
    </recommendedName>
</protein>
<sequence length="129" mass="14834">MGDFGVLEAKARFLSILEKWPLFGCSFFYVRQLLENQQEVDMILSINKRGLRLNRTRDNSTAIFIPFSQVKSTDKIVTERKQCLNITIEGENPPQVLYLETESGGEISRLIGQYLFIGEEYHGTVLRSQ</sequence>
<accession>A0A4U8US32</accession>
<dbReference type="InterPro" id="IPR051567">
    <property type="entry name" value="Unconventional_Myosin_ATPase"/>
</dbReference>
<organism evidence="2 3">
    <name type="scientific">Steinernema carpocapsae</name>
    <name type="common">Entomopathogenic nematode</name>
    <dbReference type="NCBI Taxonomy" id="34508"/>
    <lineage>
        <taxon>Eukaryota</taxon>
        <taxon>Metazoa</taxon>
        <taxon>Ecdysozoa</taxon>
        <taxon>Nematoda</taxon>
        <taxon>Chromadorea</taxon>
        <taxon>Rhabditida</taxon>
        <taxon>Tylenchina</taxon>
        <taxon>Panagrolaimomorpha</taxon>
        <taxon>Strongyloidoidea</taxon>
        <taxon>Steinernematidae</taxon>
        <taxon>Steinernema</taxon>
    </lineage>
</organism>
<dbReference type="InterPro" id="IPR000299">
    <property type="entry name" value="FERM_domain"/>
</dbReference>